<organism evidence="2 3">
    <name type="scientific">Pseudocohnilembus persalinus</name>
    <name type="common">Ciliate</name>
    <dbReference type="NCBI Taxonomy" id="266149"/>
    <lineage>
        <taxon>Eukaryota</taxon>
        <taxon>Sar</taxon>
        <taxon>Alveolata</taxon>
        <taxon>Ciliophora</taxon>
        <taxon>Intramacronucleata</taxon>
        <taxon>Oligohymenophorea</taxon>
        <taxon>Scuticociliatia</taxon>
        <taxon>Philasterida</taxon>
        <taxon>Pseudocohnilembidae</taxon>
        <taxon>Pseudocohnilembus</taxon>
    </lineage>
</organism>
<feature type="transmembrane region" description="Helical" evidence="1">
    <location>
        <begin position="241"/>
        <end position="260"/>
    </location>
</feature>
<feature type="transmembrane region" description="Helical" evidence="1">
    <location>
        <begin position="314"/>
        <end position="334"/>
    </location>
</feature>
<keyword evidence="1" id="KW-0472">Membrane</keyword>
<accession>A0A0V0QYG5</accession>
<feature type="transmembrane region" description="Helical" evidence="1">
    <location>
        <begin position="12"/>
        <end position="34"/>
    </location>
</feature>
<evidence type="ECO:0000313" key="2">
    <source>
        <dbReference type="EMBL" id="KRX07298.1"/>
    </source>
</evidence>
<reference evidence="2 3" key="1">
    <citation type="journal article" date="2015" name="Sci. Rep.">
        <title>Genome of the facultative scuticociliatosis pathogen Pseudocohnilembus persalinus provides insight into its virulence through horizontal gene transfer.</title>
        <authorList>
            <person name="Xiong J."/>
            <person name="Wang G."/>
            <person name="Cheng J."/>
            <person name="Tian M."/>
            <person name="Pan X."/>
            <person name="Warren A."/>
            <person name="Jiang C."/>
            <person name="Yuan D."/>
            <person name="Miao W."/>
        </authorList>
    </citation>
    <scope>NUCLEOTIDE SEQUENCE [LARGE SCALE GENOMIC DNA]</scope>
    <source>
        <strain evidence="2">36N120E</strain>
    </source>
</reference>
<dbReference type="SUPFAM" id="SSF103473">
    <property type="entry name" value="MFS general substrate transporter"/>
    <property type="match status" value="1"/>
</dbReference>
<feature type="transmembrane region" description="Helical" evidence="1">
    <location>
        <begin position="442"/>
        <end position="461"/>
    </location>
</feature>
<feature type="transmembrane region" description="Helical" evidence="1">
    <location>
        <begin position="124"/>
        <end position="144"/>
    </location>
</feature>
<keyword evidence="3" id="KW-1185">Reference proteome</keyword>
<dbReference type="InParanoid" id="A0A0V0QYG5"/>
<dbReference type="EMBL" id="LDAU01000084">
    <property type="protein sequence ID" value="KRX07298.1"/>
    <property type="molecule type" value="Genomic_DNA"/>
</dbReference>
<dbReference type="PROSITE" id="PS51257">
    <property type="entry name" value="PROKAR_LIPOPROTEIN"/>
    <property type="match status" value="1"/>
</dbReference>
<feature type="transmembrane region" description="Helical" evidence="1">
    <location>
        <begin position="153"/>
        <end position="173"/>
    </location>
</feature>
<feature type="transmembrane region" description="Helical" evidence="1">
    <location>
        <begin position="376"/>
        <end position="394"/>
    </location>
</feature>
<dbReference type="OrthoDB" id="325468at2759"/>
<keyword evidence="1" id="KW-1133">Transmembrane helix</keyword>
<dbReference type="Gene3D" id="1.20.1250.20">
    <property type="entry name" value="MFS general substrate transporter like domains"/>
    <property type="match status" value="1"/>
</dbReference>
<protein>
    <submittedName>
        <fullName evidence="2">Major facilitator superfamily domain, general substrate transporter</fullName>
    </submittedName>
</protein>
<dbReference type="AlphaFoldDB" id="A0A0V0QYG5"/>
<feature type="transmembrane region" description="Helical" evidence="1">
    <location>
        <begin position="218"/>
        <end position="235"/>
    </location>
</feature>
<proteinExistence type="predicted"/>
<sequence>MLEGIKYREFMRFLTLAAGLGFQGIITGCIPFLFYRPTLECYEKGPMQQNYNYFSCNEFDACNIIHKYQDENKIFENNPLQSQYEYTDSQSLVSYLIKFVVPYEGITSLSIEYNLFCDRKIIEANILAISLGCQILGSFLALVIKIPPYTAQILFITMIILSSFYTFCFNFVVNLYILAGIYCLWNIMYQYYMSIIYSQINQIFSQKIQDFGPSITNVLWVTIVIIYVIGAYFIRDYRTNLGIFACGMSVIIAITSVYFYDKKLDQELKEKHLQKQQEADQDEDNKSYILNLFKHFVLDYKIISKHKLMKYNSLTWTLCMCTICICYMICLVLLNTLLGNLYVNTLGHNVLELIGNSFSGYLIYRKVDIKGSIKNMFILVGFAYSLSLLTSLITSSDGLEVSNFVIFQRLFPILIGKAIHELAWTFLYTYINDLIEKDQQQFATAFGQFSSLVFCAIVPYYKYIMEYFELNSFIILPIICFYTAYCVQKYMHPIDPSNKRILLQDDEQSQLSKPDSLPIELQEMELR</sequence>
<name>A0A0V0QYG5_PSEPJ</name>
<dbReference type="Proteomes" id="UP000054937">
    <property type="component" value="Unassembled WGS sequence"/>
</dbReference>
<feature type="transmembrane region" description="Helical" evidence="1">
    <location>
        <begin position="467"/>
        <end position="487"/>
    </location>
</feature>
<feature type="transmembrane region" description="Helical" evidence="1">
    <location>
        <begin position="406"/>
        <end position="430"/>
    </location>
</feature>
<feature type="transmembrane region" description="Helical" evidence="1">
    <location>
        <begin position="179"/>
        <end position="197"/>
    </location>
</feature>
<dbReference type="OMA" id="SKATHEM"/>
<evidence type="ECO:0000313" key="3">
    <source>
        <dbReference type="Proteomes" id="UP000054937"/>
    </source>
</evidence>
<dbReference type="InterPro" id="IPR036259">
    <property type="entry name" value="MFS_trans_sf"/>
</dbReference>
<evidence type="ECO:0000256" key="1">
    <source>
        <dbReference type="SAM" id="Phobius"/>
    </source>
</evidence>
<comment type="caution">
    <text evidence="2">The sequence shown here is derived from an EMBL/GenBank/DDBJ whole genome shotgun (WGS) entry which is preliminary data.</text>
</comment>
<gene>
    <name evidence="2" type="ORF">PPERSA_06913</name>
</gene>
<keyword evidence="1" id="KW-0812">Transmembrane</keyword>